<keyword evidence="1" id="KW-0418">Kinase</keyword>
<dbReference type="GO" id="GO:0005886">
    <property type="term" value="C:plasma membrane"/>
    <property type="evidence" value="ECO:0007669"/>
    <property type="project" value="TreeGrafter"/>
</dbReference>
<reference evidence="1" key="1">
    <citation type="submission" date="2019-03" db="EMBL/GenBank/DDBJ databases">
        <title>Single cell metagenomics reveals metabolic interactions within the superorganism composed of flagellate Streblomastix strix and complex community of Bacteroidetes bacteria on its surface.</title>
        <authorList>
            <person name="Treitli S.C."/>
            <person name="Kolisko M."/>
            <person name="Husnik F."/>
            <person name="Keeling P."/>
            <person name="Hampl V."/>
        </authorList>
    </citation>
    <scope>NUCLEOTIDE SEQUENCE</scope>
    <source>
        <strain evidence="1">STM</strain>
    </source>
</reference>
<dbReference type="AlphaFoldDB" id="A0A5J4PUB7"/>
<dbReference type="PANTHER" id="PTHR21262:SF31">
    <property type="entry name" value="GTP PYROPHOSPHOKINASE"/>
    <property type="match status" value="1"/>
</dbReference>
<proteinExistence type="predicted"/>
<dbReference type="SUPFAM" id="SSF109604">
    <property type="entry name" value="HD-domain/PDEase-like"/>
    <property type="match status" value="1"/>
</dbReference>
<name>A0A5J4PUB7_9ZZZZ</name>
<comment type="caution">
    <text evidence="1">The sequence shown here is derived from an EMBL/GenBank/DDBJ whole genome shotgun (WGS) entry which is preliminary data.</text>
</comment>
<accession>A0A5J4PUB7</accession>
<dbReference type="Gene3D" id="1.10.3210.10">
    <property type="entry name" value="Hypothetical protein af1432"/>
    <property type="match status" value="1"/>
</dbReference>
<dbReference type="Pfam" id="PF13328">
    <property type="entry name" value="HD_4"/>
    <property type="match status" value="1"/>
</dbReference>
<sequence length="187" mass="21106">MEKILFFTETERAKLLILYRRLISSVGDSVSKENIRKVKKHLIEAVKHHNLSRNSFGMNPIIRGLETVLILSEEMSMKGGGLTGTMLNEIVKCNILSLESVRTEFGDDVAGIIKGLVKTSELYAKSAAVESENFRNLLFSFAEDMRVILIMIADRVNTMRQIKDSDNEDDRLKVANEAVYLYAPLAH</sequence>
<keyword evidence="1" id="KW-0808">Transferase</keyword>
<dbReference type="GO" id="GO:0008728">
    <property type="term" value="F:GTP diphosphokinase activity"/>
    <property type="evidence" value="ECO:0007669"/>
    <property type="project" value="UniProtKB-EC"/>
</dbReference>
<dbReference type="GO" id="GO:0016301">
    <property type="term" value="F:kinase activity"/>
    <property type="evidence" value="ECO:0007669"/>
    <property type="project" value="UniProtKB-KW"/>
</dbReference>
<dbReference type="EC" id="2.7.6.5" evidence="1"/>
<feature type="non-terminal residue" evidence="1">
    <location>
        <position position="187"/>
    </location>
</feature>
<evidence type="ECO:0000313" key="1">
    <source>
        <dbReference type="EMBL" id="KAA6313045.1"/>
    </source>
</evidence>
<dbReference type="EMBL" id="SNRY01006238">
    <property type="protein sequence ID" value="KAA6313045.1"/>
    <property type="molecule type" value="Genomic_DNA"/>
</dbReference>
<organism evidence="1">
    <name type="scientific">termite gut metagenome</name>
    <dbReference type="NCBI Taxonomy" id="433724"/>
    <lineage>
        <taxon>unclassified sequences</taxon>
        <taxon>metagenomes</taxon>
        <taxon>organismal metagenomes</taxon>
    </lineage>
</organism>
<dbReference type="PANTHER" id="PTHR21262">
    <property type="entry name" value="GUANOSINE-3',5'-BIS DIPHOSPHATE 3'-PYROPHOSPHOHYDROLASE"/>
    <property type="match status" value="1"/>
</dbReference>
<gene>
    <name evidence="1" type="ORF">EZS27_036123</name>
</gene>
<protein>
    <submittedName>
        <fullName evidence="1">GTP pyrophosphokinase</fullName>
        <ecNumber evidence="1">2.7.6.5</ecNumber>
    </submittedName>
</protein>